<dbReference type="SUPFAM" id="SSF56281">
    <property type="entry name" value="Metallo-hydrolase/oxidoreductase"/>
    <property type="match status" value="1"/>
</dbReference>
<comment type="caution">
    <text evidence="2">The sequence shown here is derived from an EMBL/GenBank/DDBJ whole genome shotgun (WGS) entry which is preliminary data.</text>
</comment>
<evidence type="ECO:0000313" key="2">
    <source>
        <dbReference type="EMBL" id="PQJ73475.1"/>
    </source>
</evidence>
<dbReference type="OrthoDB" id="9781189at2"/>
<organism evidence="2 3">
    <name type="scientific">Polaribacter butkevichii</name>
    <dbReference type="NCBI Taxonomy" id="218490"/>
    <lineage>
        <taxon>Bacteria</taxon>
        <taxon>Pseudomonadati</taxon>
        <taxon>Bacteroidota</taxon>
        <taxon>Flavobacteriia</taxon>
        <taxon>Flavobacteriales</taxon>
        <taxon>Flavobacteriaceae</taxon>
    </lineage>
</organism>
<evidence type="ECO:0000313" key="3">
    <source>
        <dbReference type="Proteomes" id="UP000247345"/>
    </source>
</evidence>
<keyword evidence="2" id="KW-0378">Hydrolase</keyword>
<accession>A0A2P6CEY4</accession>
<dbReference type="PANTHER" id="PTHR42663">
    <property type="entry name" value="HYDROLASE C777.06C-RELATED-RELATED"/>
    <property type="match status" value="1"/>
</dbReference>
<protein>
    <submittedName>
        <fullName evidence="2">MBL fold metallo-hydrolase</fullName>
    </submittedName>
</protein>
<gene>
    <name evidence="2" type="ORF">BTO14_09465</name>
</gene>
<dbReference type="EMBL" id="MSCK01000001">
    <property type="protein sequence ID" value="PQJ73475.1"/>
    <property type="molecule type" value="Genomic_DNA"/>
</dbReference>
<dbReference type="CDD" id="cd16279">
    <property type="entry name" value="metallo-hydrolase-like_MBL-fold"/>
    <property type="match status" value="1"/>
</dbReference>
<dbReference type="InterPro" id="IPR001279">
    <property type="entry name" value="Metallo-B-lactamas"/>
</dbReference>
<proteinExistence type="predicted"/>
<dbReference type="Proteomes" id="UP000247345">
    <property type="component" value="Unassembled WGS sequence"/>
</dbReference>
<dbReference type="InterPro" id="IPR036866">
    <property type="entry name" value="RibonucZ/Hydroxyglut_hydro"/>
</dbReference>
<dbReference type="RefSeq" id="WP_105049142.1">
    <property type="nucleotide sequence ID" value="NZ_CP150661.1"/>
</dbReference>
<dbReference type="Pfam" id="PF12706">
    <property type="entry name" value="Lactamase_B_2"/>
    <property type="match status" value="1"/>
</dbReference>
<dbReference type="GO" id="GO:0016787">
    <property type="term" value="F:hydrolase activity"/>
    <property type="evidence" value="ECO:0007669"/>
    <property type="project" value="UniProtKB-KW"/>
</dbReference>
<dbReference type="PANTHER" id="PTHR42663:SF6">
    <property type="entry name" value="HYDROLASE C777.06C-RELATED"/>
    <property type="match status" value="1"/>
</dbReference>
<evidence type="ECO:0000259" key="1">
    <source>
        <dbReference type="Pfam" id="PF12706"/>
    </source>
</evidence>
<feature type="domain" description="Metallo-beta-lactamase" evidence="1">
    <location>
        <begin position="56"/>
        <end position="231"/>
    </location>
</feature>
<name>A0A2P6CEY4_9FLAO</name>
<sequence length="260" mass="29579">MNFTKKQLNITFLGTGTSQGIPMIANNDPVCLSKDLKDRRLRSSILISWDAVSYTVDCGLDFRQQMLRENVQSLNGVFFTHEHADHIGGLDDLRAFCYQIGEMPIYLNERTLHSLEKRFEYIFSTENRYPGAPSVLPNIVDSSSFYVDELKVTPIKVLHGNLPITAYRFGDFGYLTDVKSVSDEEKLKLQNLDVLVVNALRIEEHPTHFNLQEALDFIAELKPQKAYLTHISHKLGFHEAVSKILPNNVFLAYDGLKISV</sequence>
<reference evidence="2 3" key="1">
    <citation type="submission" date="2016-12" db="EMBL/GenBank/DDBJ databases">
        <title>Trade-off between light-utilization and light-protection in marine flavobacteria.</title>
        <authorList>
            <person name="Kumagai Y."/>
            <person name="Yoshizawa S."/>
            <person name="Kogure K."/>
            <person name="Iwasaki W."/>
        </authorList>
    </citation>
    <scope>NUCLEOTIDE SEQUENCE [LARGE SCALE GENOMIC DNA]</scope>
    <source>
        <strain evidence="2 3">KCTC 12100</strain>
    </source>
</reference>
<keyword evidence="3" id="KW-1185">Reference proteome</keyword>
<dbReference type="AlphaFoldDB" id="A0A2P6CEY4"/>
<dbReference type="Gene3D" id="3.60.15.10">
    <property type="entry name" value="Ribonuclease Z/Hydroxyacylglutathione hydrolase-like"/>
    <property type="match status" value="1"/>
</dbReference>